<sequence length="154" mass="16584">MARTLPFNRSPQATRARLAKLSLVPITKREADLLSLHAHCALQALIDGHGWLNGVQSLTEILILTSFVAEAGYGQISRQTWLDAEAALNAAFVKGRDEAIWQIDADGCARVATVLAMHDAQLDGAPLGVLAGASERLERLKAGEPEPLPQKKRA</sequence>
<accession>A0A158I375</accession>
<protein>
    <submittedName>
        <fullName evidence="1">Fis family transcriptional regulator</fullName>
    </submittedName>
</protein>
<evidence type="ECO:0000313" key="2">
    <source>
        <dbReference type="Proteomes" id="UP000054893"/>
    </source>
</evidence>
<dbReference type="Proteomes" id="UP000054893">
    <property type="component" value="Unassembled WGS sequence"/>
</dbReference>
<name>A0A158I375_CABSO</name>
<reference evidence="1 2" key="1">
    <citation type="submission" date="2016-01" db="EMBL/GenBank/DDBJ databases">
        <authorList>
            <person name="Oliw E.H."/>
        </authorList>
    </citation>
    <scope>NUCLEOTIDE SEQUENCE [LARGE SCALE GENOMIC DNA]</scope>
    <source>
        <strain evidence="1">LMG 22029</strain>
    </source>
</reference>
<dbReference type="AlphaFoldDB" id="A0A158I375"/>
<evidence type="ECO:0000313" key="1">
    <source>
        <dbReference type="EMBL" id="SAL51038.1"/>
    </source>
</evidence>
<organism evidence="1 2">
    <name type="scientific">Caballeronia sordidicola</name>
    <name type="common">Burkholderia sordidicola</name>
    <dbReference type="NCBI Taxonomy" id="196367"/>
    <lineage>
        <taxon>Bacteria</taxon>
        <taxon>Pseudomonadati</taxon>
        <taxon>Pseudomonadota</taxon>
        <taxon>Betaproteobacteria</taxon>
        <taxon>Burkholderiales</taxon>
        <taxon>Burkholderiaceae</taxon>
        <taxon>Caballeronia</taxon>
    </lineage>
</organism>
<gene>
    <name evidence="1" type="ORF">AWB64_05422</name>
</gene>
<proteinExistence type="predicted"/>
<dbReference type="EMBL" id="FCOC02000025">
    <property type="protein sequence ID" value="SAL51038.1"/>
    <property type="molecule type" value="Genomic_DNA"/>
</dbReference>